<evidence type="ECO:0000313" key="3">
    <source>
        <dbReference type="Proteomes" id="UP000425960"/>
    </source>
</evidence>
<keyword evidence="1" id="KW-0472">Membrane</keyword>
<keyword evidence="1" id="KW-0812">Transmembrane</keyword>
<sequence length="250" mass="28722">MDPNVTAAMIGAVAGVVVVGVERVFEALTKRRDRLAQINIRNLAPLRLYCEETFFRLHEIQRLVEQNGDHLDFLDAVQNTEQISTKNISWFNEDGCYLVSSTYFNACLFGAIRKVREEMPYLRLRSGDDTRLLNLMFAVNQAFLQNLGVFYAIQHTIGAEMWARAEQRFLTYREFSERLMTEKERTWFDRLFLFYLQAARGARKDNIQNALKAIMSLAEFIDSAVHGGNAIKARLHSEGVQHVSSGKEFV</sequence>
<dbReference type="KEGG" id="dov:DSCO28_63250"/>
<protein>
    <submittedName>
        <fullName evidence="2">Uncharacterized protein</fullName>
    </submittedName>
</protein>
<evidence type="ECO:0000313" key="2">
    <source>
        <dbReference type="EMBL" id="BBO85759.1"/>
    </source>
</evidence>
<dbReference type="AlphaFoldDB" id="A0A5K7ZZQ7"/>
<dbReference type="Proteomes" id="UP000425960">
    <property type="component" value="Chromosome"/>
</dbReference>
<feature type="transmembrane region" description="Helical" evidence="1">
    <location>
        <begin position="6"/>
        <end position="25"/>
    </location>
</feature>
<proteinExistence type="predicted"/>
<organism evidence="2 3">
    <name type="scientific">Desulfosarcina ovata subsp. sediminis</name>
    <dbReference type="NCBI Taxonomy" id="885957"/>
    <lineage>
        <taxon>Bacteria</taxon>
        <taxon>Pseudomonadati</taxon>
        <taxon>Thermodesulfobacteriota</taxon>
        <taxon>Desulfobacteria</taxon>
        <taxon>Desulfobacterales</taxon>
        <taxon>Desulfosarcinaceae</taxon>
        <taxon>Desulfosarcina</taxon>
    </lineage>
</organism>
<evidence type="ECO:0000256" key="1">
    <source>
        <dbReference type="SAM" id="Phobius"/>
    </source>
</evidence>
<dbReference type="EMBL" id="AP021876">
    <property type="protein sequence ID" value="BBO85759.1"/>
    <property type="molecule type" value="Genomic_DNA"/>
</dbReference>
<accession>A0A5K7ZZQ7</accession>
<reference evidence="2 3" key="1">
    <citation type="submission" date="2019-11" db="EMBL/GenBank/DDBJ databases">
        <title>Comparative genomics of hydrocarbon-degrading Desulfosarcina strains.</title>
        <authorList>
            <person name="Watanabe M."/>
            <person name="Kojima H."/>
            <person name="Fukui M."/>
        </authorList>
    </citation>
    <scope>NUCLEOTIDE SEQUENCE [LARGE SCALE GENOMIC DNA]</scope>
    <source>
        <strain evidence="2 3">28bB2T</strain>
    </source>
</reference>
<name>A0A5K7ZZQ7_9BACT</name>
<gene>
    <name evidence="2" type="ORF">DSCO28_63250</name>
</gene>
<keyword evidence="1" id="KW-1133">Transmembrane helix</keyword>
<dbReference type="RefSeq" id="WP_155325259.1">
    <property type="nucleotide sequence ID" value="NZ_AP021876.1"/>
</dbReference>